<evidence type="ECO:0000313" key="2">
    <source>
        <dbReference type="EMBL" id="GAA4403355.1"/>
    </source>
</evidence>
<evidence type="ECO:0000259" key="1">
    <source>
        <dbReference type="Pfam" id="PF03235"/>
    </source>
</evidence>
<name>A0ABP8KBT3_9ACTN</name>
<accession>A0ABP8KBT3</accession>
<feature type="domain" description="GmrSD restriction endonucleases N-terminal" evidence="1">
    <location>
        <begin position="24"/>
        <end position="190"/>
    </location>
</feature>
<dbReference type="PANTHER" id="PTHR39639">
    <property type="entry name" value="CHROMOSOME 16, WHOLE GENOME SHOTGUN SEQUENCE"/>
    <property type="match status" value="1"/>
</dbReference>
<dbReference type="EMBL" id="BAABFR010000108">
    <property type="protein sequence ID" value="GAA4403355.1"/>
    <property type="molecule type" value="Genomic_DNA"/>
</dbReference>
<dbReference type="Proteomes" id="UP001500635">
    <property type="component" value="Unassembled WGS sequence"/>
</dbReference>
<organism evidence="2 3">
    <name type="scientific">Tsukamurella soli</name>
    <dbReference type="NCBI Taxonomy" id="644556"/>
    <lineage>
        <taxon>Bacteria</taxon>
        <taxon>Bacillati</taxon>
        <taxon>Actinomycetota</taxon>
        <taxon>Actinomycetes</taxon>
        <taxon>Mycobacteriales</taxon>
        <taxon>Tsukamurellaceae</taxon>
        <taxon>Tsukamurella</taxon>
    </lineage>
</organism>
<dbReference type="Pfam" id="PF03235">
    <property type="entry name" value="GmrSD_N"/>
    <property type="match status" value="1"/>
</dbReference>
<dbReference type="InterPro" id="IPR004919">
    <property type="entry name" value="GmrSD_N"/>
</dbReference>
<sequence>MDLQEQIESARQSIKTDAYSMSIGELVNLYRSEELIIRPEFQRLFRWSILQKSRLVESILLGIPVPSIFVLQREDGVWELIDGLQRISTILEFMGELRNEDPDSEEDLIAPKLLVSTDYLPGLDGVTFSDDWENAADSLTPGQRIAFKRSKIDIKLLLPESDNRSKYELFDRLNAGGAPATSQEVRAAQILMRDPAMFKWIEDLRTSPSFSDTLSITDRLIAEAYDAELVCRFLSLLHSGTDDLKSIDSFDEHITSTIFSLIESDAFDPETDKQIFGSVFSLIDNALSDDAFRKYDERKGRFVGGFSVSAFESITIGIARNIEVWQEATEVELRKRVEDLWSLEDFRKGSGGGIRGSSRVSKTIPAAVSYFSKTA</sequence>
<dbReference type="PANTHER" id="PTHR39639:SF1">
    <property type="entry name" value="DUF262 DOMAIN-CONTAINING PROTEIN"/>
    <property type="match status" value="1"/>
</dbReference>
<gene>
    <name evidence="2" type="ORF">GCM10023147_44740</name>
</gene>
<protein>
    <recommendedName>
        <fullName evidence="1">GmrSD restriction endonucleases N-terminal domain-containing protein</fullName>
    </recommendedName>
</protein>
<keyword evidence="3" id="KW-1185">Reference proteome</keyword>
<reference evidence="3" key="1">
    <citation type="journal article" date="2019" name="Int. J. Syst. Evol. Microbiol.">
        <title>The Global Catalogue of Microorganisms (GCM) 10K type strain sequencing project: providing services to taxonomists for standard genome sequencing and annotation.</title>
        <authorList>
            <consortium name="The Broad Institute Genomics Platform"/>
            <consortium name="The Broad Institute Genome Sequencing Center for Infectious Disease"/>
            <person name="Wu L."/>
            <person name="Ma J."/>
        </authorList>
    </citation>
    <scope>NUCLEOTIDE SEQUENCE [LARGE SCALE GENOMIC DNA]</scope>
    <source>
        <strain evidence="3">JCM 17688</strain>
    </source>
</reference>
<proteinExistence type="predicted"/>
<dbReference type="RefSeq" id="WP_345000320.1">
    <property type="nucleotide sequence ID" value="NZ_BAABFR010000108.1"/>
</dbReference>
<comment type="caution">
    <text evidence="2">The sequence shown here is derived from an EMBL/GenBank/DDBJ whole genome shotgun (WGS) entry which is preliminary data.</text>
</comment>
<evidence type="ECO:0000313" key="3">
    <source>
        <dbReference type="Proteomes" id="UP001500635"/>
    </source>
</evidence>